<accession>A0A7J5GAB6</accession>
<dbReference type="Proteomes" id="UP000470332">
    <property type="component" value="Unassembled WGS sequence"/>
</dbReference>
<gene>
    <name evidence="1" type="ORF">GAS37_02735</name>
</gene>
<dbReference type="AlphaFoldDB" id="A0A7J5GAB6"/>
<organism evidence="1 2">
    <name type="scientific">Phocaeicola vulgatus</name>
    <name type="common">Bacteroides vulgatus</name>
    <dbReference type="NCBI Taxonomy" id="821"/>
    <lineage>
        <taxon>Bacteria</taxon>
        <taxon>Pseudomonadati</taxon>
        <taxon>Bacteroidota</taxon>
        <taxon>Bacteroidia</taxon>
        <taxon>Bacteroidales</taxon>
        <taxon>Bacteroidaceae</taxon>
        <taxon>Phocaeicola</taxon>
    </lineage>
</organism>
<name>A0A7J5GAB6_PHOVU</name>
<sequence>MEEKKVQLVFEFDRSEYDAFLFLMDQKKDEEAEQIWDAMSKAPIKCDYNAFEGEAKTVKLMMMCAAIASVKELVKGK</sequence>
<dbReference type="EMBL" id="WCXA01000004">
    <property type="protein sequence ID" value="KAB3866060.1"/>
    <property type="molecule type" value="Genomic_DNA"/>
</dbReference>
<evidence type="ECO:0000313" key="1">
    <source>
        <dbReference type="EMBL" id="KAB3866060.1"/>
    </source>
</evidence>
<protein>
    <submittedName>
        <fullName evidence="1">Uncharacterized protein</fullName>
    </submittedName>
</protein>
<reference evidence="1 2" key="1">
    <citation type="journal article" date="2019" name="Nat. Med.">
        <title>A library of human gut bacterial isolates paired with longitudinal multiomics data enables mechanistic microbiome research.</title>
        <authorList>
            <person name="Poyet M."/>
            <person name="Groussin M."/>
            <person name="Gibbons S.M."/>
            <person name="Avila-Pacheco J."/>
            <person name="Jiang X."/>
            <person name="Kearney S.M."/>
            <person name="Perrotta A.R."/>
            <person name="Berdy B."/>
            <person name="Zhao S."/>
            <person name="Lieberman T.D."/>
            <person name="Swanson P.K."/>
            <person name="Smith M."/>
            <person name="Roesemann S."/>
            <person name="Alexander J.E."/>
            <person name="Rich S.A."/>
            <person name="Livny J."/>
            <person name="Vlamakis H."/>
            <person name="Clish C."/>
            <person name="Bullock K."/>
            <person name="Deik A."/>
            <person name="Scott J."/>
            <person name="Pierce K.A."/>
            <person name="Xavier R.J."/>
            <person name="Alm E.J."/>
        </authorList>
    </citation>
    <scope>NUCLEOTIDE SEQUENCE [LARGE SCALE GENOMIC DNA]</scope>
    <source>
        <strain evidence="1 2">BIOML-A9</strain>
    </source>
</reference>
<comment type="caution">
    <text evidence="1">The sequence shown here is derived from an EMBL/GenBank/DDBJ whole genome shotgun (WGS) entry which is preliminary data.</text>
</comment>
<proteinExistence type="predicted"/>
<evidence type="ECO:0000313" key="2">
    <source>
        <dbReference type="Proteomes" id="UP000470332"/>
    </source>
</evidence>